<evidence type="ECO:0000313" key="2">
    <source>
        <dbReference type="EMBL" id="MFG1374159.1"/>
    </source>
</evidence>
<gene>
    <name evidence="2" type="ORF">V5F32_18425</name>
</gene>
<dbReference type="Pfam" id="PF09836">
    <property type="entry name" value="DUF2063"/>
    <property type="match status" value="1"/>
</dbReference>
<dbReference type="Gene3D" id="1.10.150.690">
    <property type="entry name" value="DUF2063"/>
    <property type="match status" value="1"/>
</dbReference>
<protein>
    <submittedName>
        <fullName evidence="2">DNA-binding domain-containing protein</fullName>
    </submittedName>
</protein>
<keyword evidence="3" id="KW-1185">Reference proteome</keyword>
<comment type="caution">
    <text evidence="2">The sequence shown here is derived from an EMBL/GenBank/DDBJ whole genome shotgun (WGS) entry which is preliminary data.</text>
</comment>
<accession>A0ABW6ZZG6</accession>
<keyword evidence="2" id="KW-0238">DNA-binding</keyword>
<sequence length="282" mass="29464">MTAMAHAAAAAPMARLRSEAGLDACQRDFALAVLDPDRPIPAGLVGPDGTPSARRFAVYRNNVVAGLIAALKAAFPATRRIVGEDFFAAMARIYVAHEPPASPVMLDYGAGFPTFVGGFAPAAGLPYLGDVARLERAWAEAYHAAEAKPVNPSALADIGPARLPALRLLLHPSLRIARSRYPMVRIWQMNIAGGVPAPIALDAGGEDALVVRPAAEVEVRALPPGTAVFTEALMAGAPVLDALTRALASDHRFDLGRALAGLLEADAIIGWEPSHDRPGGNP</sequence>
<evidence type="ECO:0000313" key="3">
    <source>
        <dbReference type="Proteomes" id="UP001604002"/>
    </source>
</evidence>
<dbReference type="GO" id="GO:0003677">
    <property type="term" value="F:DNA binding"/>
    <property type="evidence" value="ECO:0007669"/>
    <property type="project" value="UniProtKB-KW"/>
</dbReference>
<proteinExistence type="predicted"/>
<dbReference type="RefSeq" id="WP_393993822.1">
    <property type="nucleotide sequence ID" value="NZ_JBAFVH010000010.1"/>
</dbReference>
<reference evidence="2 3" key="1">
    <citation type="submission" date="2024-02" db="EMBL/GenBank/DDBJ databases">
        <title>Expansion and revision of Xanthobacter and proposal of Roseixanthobacter gen. nov.</title>
        <authorList>
            <person name="Soltysiak M.P.M."/>
            <person name="Jalihal A."/>
            <person name="Ory A."/>
            <person name="Chrisophersen C."/>
            <person name="Lee A.D."/>
            <person name="Boulton J."/>
            <person name="Springer M."/>
        </authorList>
    </citation>
    <scope>NUCLEOTIDE SEQUENCE [LARGE SCALE GENOMIC DNA]</scope>
    <source>
        <strain evidence="2 3">23A</strain>
    </source>
</reference>
<dbReference type="Proteomes" id="UP001604002">
    <property type="component" value="Unassembled WGS sequence"/>
</dbReference>
<name>A0ABW6ZZG6_9HYPH</name>
<organism evidence="2 3">
    <name type="scientific">Xanthobacter oligotrophicus</name>
    <dbReference type="NCBI Taxonomy" id="2607286"/>
    <lineage>
        <taxon>Bacteria</taxon>
        <taxon>Pseudomonadati</taxon>
        <taxon>Pseudomonadota</taxon>
        <taxon>Alphaproteobacteria</taxon>
        <taxon>Hyphomicrobiales</taxon>
        <taxon>Xanthobacteraceae</taxon>
        <taxon>Xanthobacter</taxon>
    </lineage>
</organism>
<dbReference type="InterPro" id="IPR044922">
    <property type="entry name" value="DUF2063_N_sf"/>
</dbReference>
<evidence type="ECO:0000259" key="1">
    <source>
        <dbReference type="Pfam" id="PF09836"/>
    </source>
</evidence>
<feature type="domain" description="Putative DNA-binding" evidence="1">
    <location>
        <begin position="25"/>
        <end position="116"/>
    </location>
</feature>
<dbReference type="EMBL" id="JBAFVH010000010">
    <property type="protein sequence ID" value="MFG1374159.1"/>
    <property type="molecule type" value="Genomic_DNA"/>
</dbReference>
<dbReference type="InterPro" id="IPR018640">
    <property type="entry name" value="DUF2063"/>
</dbReference>